<organism evidence="7 8">
    <name type="scientific">Brettanomyces naardenensis</name>
    <name type="common">Yeast</name>
    <dbReference type="NCBI Taxonomy" id="13370"/>
    <lineage>
        <taxon>Eukaryota</taxon>
        <taxon>Fungi</taxon>
        <taxon>Dikarya</taxon>
        <taxon>Ascomycota</taxon>
        <taxon>Saccharomycotina</taxon>
        <taxon>Pichiomycetes</taxon>
        <taxon>Pichiales</taxon>
        <taxon>Pichiaceae</taxon>
        <taxon>Brettanomyces</taxon>
    </lineage>
</organism>
<proteinExistence type="inferred from homology"/>
<dbReference type="FunCoup" id="A0A448YHK5">
    <property type="interactions" value="231"/>
</dbReference>
<evidence type="ECO:0000256" key="2">
    <source>
        <dbReference type="ARBA" id="ARBA00023128"/>
    </source>
</evidence>
<keyword evidence="8" id="KW-1185">Reference proteome</keyword>
<dbReference type="Pfam" id="PF01161">
    <property type="entry name" value="PBP"/>
    <property type="match status" value="1"/>
</dbReference>
<dbReference type="EMBL" id="CAACVR010000003">
    <property type="protein sequence ID" value="VEU20371.1"/>
    <property type="molecule type" value="Genomic_DNA"/>
</dbReference>
<evidence type="ECO:0000256" key="4">
    <source>
        <dbReference type="ARBA" id="ARBA00038016"/>
    </source>
</evidence>
<dbReference type="InParanoid" id="A0A448YHK5"/>
<keyword evidence="6" id="KW-0175">Coiled coil</keyword>
<dbReference type="GO" id="GO:0005739">
    <property type="term" value="C:mitochondrion"/>
    <property type="evidence" value="ECO:0007669"/>
    <property type="project" value="UniProtKB-SubCell"/>
</dbReference>
<dbReference type="STRING" id="13370.A0A448YHK5"/>
<dbReference type="Gene3D" id="1.20.58.1180">
    <property type="match status" value="1"/>
</dbReference>
<comment type="function">
    <text evidence="3">Component of the mitochondrial ribosome (mitoribosome), a dedicated translation machinery responsible for the synthesis of mitochondrial genome-encoded proteins, including at least some of the essential transmembrane subunits of the mitochondrial respiratory chain. The mitoribosomes are attached to the mitochondrial inner membrane and translation products are cotranslationally integrated into the membrane.</text>
</comment>
<dbReference type="OrthoDB" id="2153661at2759"/>
<dbReference type="PANTHER" id="PTHR11362:SF82">
    <property type="entry name" value="PHOSPHATIDYLETHANOLAMINE-BINDING PROTEIN 4"/>
    <property type="match status" value="1"/>
</dbReference>
<reference evidence="7 8" key="1">
    <citation type="submission" date="2018-12" db="EMBL/GenBank/DDBJ databases">
        <authorList>
            <person name="Tiukova I."/>
            <person name="Dainat J."/>
        </authorList>
    </citation>
    <scope>NUCLEOTIDE SEQUENCE [LARGE SCALE GENOMIC DNA]</scope>
</reference>
<dbReference type="InterPro" id="IPR035810">
    <property type="entry name" value="PEBP_euk"/>
</dbReference>
<comment type="similarity">
    <text evidence="4">Belongs to the phosphatidylethanolamine-binding protein family. Mitochondrion-specific ribosomal protein mL38 subfamily.</text>
</comment>
<accession>A0A448YHK5</accession>
<dbReference type="PANTHER" id="PTHR11362">
    <property type="entry name" value="PHOSPHATIDYLETHANOLAMINE-BINDING PROTEIN"/>
    <property type="match status" value="1"/>
</dbReference>
<dbReference type="FunFam" id="3.90.280.10:FF:000004">
    <property type="entry name" value="Mitochondrial large ribosomal subunit YmL35"/>
    <property type="match status" value="1"/>
</dbReference>
<evidence type="ECO:0000313" key="7">
    <source>
        <dbReference type="EMBL" id="VEU20371.1"/>
    </source>
</evidence>
<evidence type="ECO:0000256" key="3">
    <source>
        <dbReference type="ARBA" id="ARBA00037226"/>
    </source>
</evidence>
<evidence type="ECO:0000256" key="5">
    <source>
        <dbReference type="ARBA" id="ARBA00039444"/>
    </source>
</evidence>
<feature type="coiled-coil region" evidence="6">
    <location>
        <begin position="65"/>
        <end position="92"/>
    </location>
</feature>
<name>A0A448YHK5_BRENA</name>
<sequence length="353" mass="40498">MSSVSKGIWSNFARRSQSLALRNRNLQKALLSPTLPHGPVSLKKRSSKDKYQSPIGMDEIYPLAYQYLESQSEKTYKKIEEIEKQLEEVADSTTKSQLKDRKTQLEVDAEVNNPEIIYNSLFGTNSIDRTQPVYRHYLEKQWKDYGRMLIMQRLETLAVIPDTLATLDPQVDVRLKFPGNNIERWIEPGDILSSNATCRPPSLEVIEFKESKNDLYTVLIVDPDTPDVENDSFSTTLHWGLKNVALSNEDGVIDAKKLVGNPEYEFVSYLPPTPEKNTGNHRIAVWVFRQAEGKKVDEGAVERGSFDIRKFAEENELTAVGAHLWRSVWDRNTENVRKMYGLGRGRIFSRDRN</sequence>
<gene>
    <name evidence="7" type="ORF">BRENAR_LOCUS1106</name>
</gene>
<evidence type="ECO:0000313" key="8">
    <source>
        <dbReference type="Proteomes" id="UP000290900"/>
    </source>
</evidence>
<dbReference type="SUPFAM" id="SSF49777">
    <property type="entry name" value="PEBP-like"/>
    <property type="match status" value="1"/>
</dbReference>
<dbReference type="InterPro" id="IPR036610">
    <property type="entry name" value="PEBP-like_sf"/>
</dbReference>
<evidence type="ECO:0000256" key="1">
    <source>
        <dbReference type="ARBA" id="ARBA00004173"/>
    </source>
</evidence>
<dbReference type="AlphaFoldDB" id="A0A448YHK5"/>
<dbReference type="CDD" id="cd00866">
    <property type="entry name" value="PEBP_euk"/>
    <property type="match status" value="1"/>
</dbReference>
<comment type="subcellular location">
    <subcellularLocation>
        <location evidence="1">Mitochondrion</location>
    </subcellularLocation>
</comment>
<evidence type="ECO:0000256" key="6">
    <source>
        <dbReference type="SAM" id="Coils"/>
    </source>
</evidence>
<dbReference type="Gene3D" id="3.90.280.10">
    <property type="entry name" value="PEBP-like"/>
    <property type="match status" value="1"/>
</dbReference>
<protein>
    <recommendedName>
        <fullName evidence="5">Large ribosomal subunit protein mL38</fullName>
    </recommendedName>
</protein>
<dbReference type="Proteomes" id="UP000290900">
    <property type="component" value="Unassembled WGS sequence"/>
</dbReference>
<dbReference type="InterPro" id="IPR008914">
    <property type="entry name" value="PEBP"/>
</dbReference>
<keyword evidence="2" id="KW-0496">Mitochondrion</keyword>